<accession>A0A0D0N4A4</accession>
<evidence type="ECO:0000256" key="1">
    <source>
        <dbReference type="SAM" id="SignalP"/>
    </source>
</evidence>
<keyword evidence="1" id="KW-0732">Signal</keyword>
<comment type="caution">
    <text evidence="2">The sequence shown here is derived from an EMBL/GenBank/DDBJ whole genome shotgun (WGS) entry which is preliminary data.</text>
</comment>
<dbReference type="AlphaFoldDB" id="A0A0D0N4A4"/>
<reference evidence="2 3" key="1">
    <citation type="submission" date="2014-12" db="EMBL/GenBank/DDBJ databases">
        <title>16Stimator: statistical estimation of ribosomal gene copy numbers from draft genome assemblies.</title>
        <authorList>
            <person name="Perisin M.A."/>
            <person name="Vetter M."/>
            <person name="Gilbert J.A."/>
            <person name="Bergelson J."/>
        </authorList>
    </citation>
    <scope>NUCLEOTIDE SEQUENCE [LARGE SCALE GENOMIC DNA]</scope>
    <source>
        <strain evidence="2 3">MEDvA23</strain>
    </source>
</reference>
<evidence type="ECO:0000313" key="3">
    <source>
        <dbReference type="Proteomes" id="UP000032067"/>
    </source>
</evidence>
<organism evidence="2 3">
    <name type="scientific">Variovorax paradoxus</name>
    <dbReference type="NCBI Taxonomy" id="34073"/>
    <lineage>
        <taxon>Bacteria</taxon>
        <taxon>Pseudomonadati</taxon>
        <taxon>Pseudomonadota</taxon>
        <taxon>Betaproteobacteria</taxon>
        <taxon>Burkholderiales</taxon>
        <taxon>Comamonadaceae</taxon>
        <taxon>Variovorax</taxon>
    </lineage>
</organism>
<name>A0A0D0N4A4_VARPD</name>
<dbReference type="OrthoDB" id="8856365at2"/>
<dbReference type="EMBL" id="JXQQ01000007">
    <property type="protein sequence ID" value="KIQ36245.1"/>
    <property type="molecule type" value="Genomic_DNA"/>
</dbReference>
<sequence>MIKNHVFIRTAVLFLTACLGLSALADPKPSLAYDDGFVWCLSGRLAADLIRRQATARAQPQPEGDAAAQRADLEVLYHRYLIDCKDPLPELAKVLGVSELEKSAAESVGDTVNKMTSKVGRDQTVSLTHYFIYE</sequence>
<gene>
    <name evidence="2" type="ORF">RT97_02185</name>
</gene>
<proteinExistence type="predicted"/>
<feature type="signal peptide" evidence="1">
    <location>
        <begin position="1"/>
        <end position="25"/>
    </location>
</feature>
<dbReference type="RefSeq" id="WP_155403709.1">
    <property type="nucleotide sequence ID" value="NZ_JXQQ01000007.1"/>
</dbReference>
<evidence type="ECO:0000313" key="2">
    <source>
        <dbReference type="EMBL" id="KIQ36245.1"/>
    </source>
</evidence>
<dbReference type="Proteomes" id="UP000032067">
    <property type="component" value="Unassembled WGS sequence"/>
</dbReference>
<feature type="chain" id="PRO_5002217272" evidence="1">
    <location>
        <begin position="26"/>
        <end position="134"/>
    </location>
</feature>
<protein>
    <submittedName>
        <fullName evidence="2">Uncharacterized protein</fullName>
    </submittedName>
</protein>